<reference evidence="3" key="4">
    <citation type="submission" date="2015-06" db="UniProtKB">
        <authorList>
            <consortium name="EnsemblFungi"/>
        </authorList>
    </citation>
    <scope>IDENTIFICATION</scope>
</reference>
<reference evidence="2" key="2">
    <citation type="submission" date="2010-11" db="EMBL/GenBank/DDBJ databases">
        <authorList>
            <consortium name="The Broad Institute Genome Sequencing Platform"/>
            <person name="Earl A."/>
            <person name="Ward D."/>
            <person name="Feldgarden M."/>
            <person name="Gevers D."/>
            <person name="Butler R."/>
            <person name="Young S.K."/>
            <person name="Zeng Q."/>
            <person name="Gargeya S."/>
            <person name="Fitzgerald M."/>
            <person name="Haas B."/>
            <person name="Abouelleil A."/>
            <person name="Alvarado L."/>
            <person name="Arachchi H.M."/>
            <person name="Berlin A."/>
            <person name="Brown A."/>
            <person name="Chapman S.B."/>
            <person name="Chen Z."/>
            <person name="Dunbar C."/>
            <person name="Freedman E."/>
            <person name="Gearin G."/>
            <person name="Gellesch M."/>
            <person name="Goldberg J."/>
            <person name="Griggs A."/>
            <person name="Gujja S."/>
            <person name="Heilman E."/>
            <person name="Heiman D."/>
            <person name="Howarth C."/>
            <person name="Larson L."/>
            <person name="Lui A."/>
            <person name="MacDonald P.J.P."/>
            <person name="Mehta T."/>
            <person name="Montmayeur A."/>
            <person name="Murphy C."/>
            <person name="Neiman D."/>
            <person name="Pearson M."/>
            <person name="Priest M."/>
            <person name="Roberts A."/>
            <person name="Saif S."/>
            <person name="Shea T."/>
            <person name="Shenoy N."/>
            <person name="Sisk P."/>
            <person name="Stolte C."/>
            <person name="Sykes S."/>
            <person name="White J."/>
            <person name="Yandava C."/>
            <person name="Wortman J."/>
            <person name="Nusbaum C."/>
            <person name="Birren B."/>
        </authorList>
    </citation>
    <scope>NUCLEOTIDE SEQUENCE</scope>
    <source>
        <strain evidence="2">P1A1 Lamole</strain>
    </source>
</reference>
<dbReference type="EMBL" id="GL541860">
    <property type="protein sequence ID" value="KDE02284.1"/>
    <property type="molecule type" value="Genomic_DNA"/>
</dbReference>
<dbReference type="STRING" id="683840.U5HJH1"/>
<dbReference type="OrthoDB" id="2540803at2759"/>
<sequence length="142" mass="16000">MDRIQDRLQLFSRPRSHEVDHVGKTEEEKEEAAIAKSERAAQQAAERGLDDERARQLKEAERARLEAERAPQRQLISDEQSQRMQTQTRLNFAPATTSPQTPFPDGSSAIPSASDGHSLDQPHVALDSDVGRIGIARRFRLF</sequence>
<name>U5HJH1_USTV1</name>
<dbReference type="HOGENOM" id="CLU_1817249_0_0_1"/>
<feature type="compositionally biased region" description="Polar residues" evidence="1">
    <location>
        <begin position="74"/>
        <end position="100"/>
    </location>
</feature>
<feature type="compositionally biased region" description="Basic and acidic residues" evidence="1">
    <location>
        <begin position="15"/>
        <end position="39"/>
    </location>
</feature>
<accession>U5HJH1</accession>
<feature type="region of interest" description="Disordered" evidence="1">
    <location>
        <begin position="1"/>
        <end position="123"/>
    </location>
</feature>
<keyword evidence="4" id="KW-1185">Reference proteome</keyword>
<evidence type="ECO:0000256" key="1">
    <source>
        <dbReference type="SAM" id="MobiDB-lite"/>
    </source>
</evidence>
<reference evidence="2 4" key="3">
    <citation type="journal article" date="2015" name="BMC Genomics">
        <title>Sex and parasites: genomic and transcriptomic analysis of Microbotryum lychnidis-dioicae, the biotrophic and plant-castrating anther smut fungus.</title>
        <authorList>
            <person name="Perlin M.H."/>
            <person name="Amselem J."/>
            <person name="Fontanillas E."/>
            <person name="Toh S.S."/>
            <person name="Chen Z."/>
            <person name="Goldberg J."/>
            <person name="Duplessis S."/>
            <person name="Henrissat B."/>
            <person name="Young S."/>
            <person name="Zeng Q."/>
            <person name="Aguileta G."/>
            <person name="Petit E."/>
            <person name="Badouin H."/>
            <person name="Andrews J."/>
            <person name="Razeeq D."/>
            <person name="Gabaldon T."/>
            <person name="Quesneville H."/>
            <person name="Giraud T."/>
            <person name="Hood M.E."/>
            <person name="Schultz D.J."/>
            <person name="Cuomo C.A."/>
        </authorList>
    </citation>
    <scope>NUCLEOTIDE SEQUENCE [LARGE SCALE GENOMIC DNA]</scope>
    <source>
        <strain evidence="2">P1A1 Lamole</strain>
        <strain evidence="4">p1A1 Lamole</strain>
    </source>
</reference>
<proteinExistence type="predicted"/>
<evidence type="ECO:0000313" key="2">
    <source>
        <dbReference type="EMBL" id="KDE02284.1"/>
    </source>
</evidence>
<organism evidence="2">
    <name type="scientific">Microbotryum lychnidis-dioicae (strain p1A1 Lamole / MvSl-1064)</name>
    <name type="common">Anther smut fungus</name>
    <dbReference type="NCBI Taxonomy" id="683840"/>
    <lineage>
        <taxon>Eukaryota</taxon>
        <taxon>Fungi</taxon>
        <taxon>Dikarya</taxon>
        <taxon>Basidiomycota</taxon>
        <taxon>Pucciniomycotina</taxon>
        <taxon>Microbotryomycetes</taxon>
        <taxon>Microbotryales</taxon>
        <taxon>Microbotryaceae</taxon>
        <taxon>Microbotryum</taxon>
    </lineage>
</organism>
<dbReference type="EMBL" id="AEIJ01001054">
    <property type="status" value="NOT_ANNOTATED_CDS"/>
    <property type="molecule type" value="Genomic_DNA"/>
</dbReference>
<evidence type="ECO:0000313" key="3">
    <source>
        <dbReference type="EnsemblFungi" id="MVLG_07153T0"/>
    </source>
</evidence>
<protein>
    <submittedName>
        <fullName evidence="2 3">Uncharacterized protein</fullName>
    </submittedName>
</protein>
<evidence type="ECO:0000313" key="4">
    <source>
        <dbReference type="Proteomes" id="UP000017200"/>
    </source>
</evidence>
<feature type="compositionally biased region" description="Basic and acidic residues" evidence="1">
    <location>
        <begin position="47"/>
        <end position="71"/>
    </location>
</feature>
<dbReference type="AlphaFoldDB" id="U5HJH1"/>
<dbReference type="Proteomes" id="UP000017200">
    <property type="component" value="Unassembled WGS sequence"/>
</dbReference>
<dbReference type="EnsemblFungi" id="MVLG_07153T0">
    <property type="protein sequence ID" value="MVLG_07153T0"/>
    <property type="gene ID" value="MVLG_07153"/>
</dbReference>
<reference evidence="4" key="1">
    <citation type="submission" date="2010-11" db="EMBL/GenBank/DDBJ databases">
        <title>The genome sequence of Microbotryum violaceum strain p1A1 Lamole.</title>
        <authorList>
            <person name="Cuomo C."/>
            <person name="Perlin M."/>
            <person name="Young S.K."/>
            <person name="Zeng Q."/>
            <person name="Gargeya S."/>
            <person name="Alvarado L."/>
            <person name="Berlin A."/>
            <person name="Chapman S.B."/>
            <person name="Chen Z."/>
            <person name="Freedman E."/>
            <person name="Gellesch M."/>
            <person name="Goldberg J."/>
            <person name="Griggs A."/>
            <person name="Gujja S."/>
            <person name="Heilman E."/>
            <person name="Heiman D."/>
            <person name="Howarth C."/>
            <person name="Mehta T."/>
            <person name="Neiman D."/>
            <person name="Pearson M."/>
            <person name="Roberts A."/>
            <person name="Saif S."/>
            <person name="Shea T."/>
            <person name="Shenoy N."/>
            <person name="Sisk P."/>
            <person name="Stolte C."/>
            <person name="Sykes S."/>
            <person name="White J."/>
            <person name="Yandava C."/>
            <person name="Haas B."/>
            <person name="Nusbaum C."/>
            <person name="Birren B."/>
        </authorList>
    </citation>
    <scope>NUCLEOTIDE SEQUENCE [LARGE SCALE GENOMIC DNA]</scope>
    <source>
        <strain evidence="4">p1A1 Lamole</strain>
    </source>
</reference>
<gene>
    <name evidence="2" type="ORF">MVLG_07153</name>
</gene>
<dbReference type="InParanoid" id="U5HJH1"/>